<accession>A0A6P7SP08</accession>
<sequence>MSIIYLQIYFVTIACILGTGILGLPVTLYKSGFYPFLISFLTTFFFQVLLIFITVEILQRACINQFLAFKESLDKELHDALQNKKEESESSEDEDNLHNHFITPPNLHMLSEMFLCNGVRHIFDFLAVLQLSSVLIGYCLAGSESYSEILHIEKVYIMPVYVCVLSSFIIFALHLIKPIVSFLTLLKGLAFALTVIITCIIGFKIRENVIDDYHNIGNSFLMGTVALGGTIYVMPFLYKDIVQNKTEIRKYLLAVLSALTTCTILNILWCWSVLSIVPQLDFCSNSAVIPHFVGNNTLTTPDYCESYISLEKAASNGEISTTPLVKLIKQRYQEYAWISTLIEIFIVISISVAFLTLGTALQDIVSGIIHSTFFQQRNNNCLPVQWQTEMREKIIKNISTGILFGIIFLIAIFSLKSFITVMEKVSSFALNTINILLFFMYTQSRRGKNSNVEIPLPIPKWMDIINYLLPVYFGFAVIYDGFVTTTDYLESLKHNKTQRALYSQQ</sequence>
<feature type="transmembrane region" description="Helical" evidence="1">
    <location>
        <begin position="250"/>
        <end position="274"/>
    </location>
</feature>
<feature type="transmembrane region" description="Helical" evidence="1">
    <location>
        <begin position="188"/>
        <end position="205"/>
    </location>
</feature>
<keyword evidence="2" id="KW-1185">Reference proteome</keyword>
<gene>
    <name evidence="3" type="primary">LOC115215027</name>
</gene>
<dbReference type="AlphaFoldDB" id="A0A6P7SP08"/>
<evidence type="ECO:0000313" key="3">
    <source>
        <dbReference type="RefSeq" id="XP_029640020.1"/>
    </source>
</evidence>
<protein>
    <submittedName>
        <fullName evidence="3">Uncharacterized protein LOC115215027 isoform X1</fullName>
    </submittedName>
</protein>
<dbReference type="PANTHER" id="PTHR16189">
    <property type="entry name" value="TRANSMEMBRANE PROTEIN 104-RELATED"/>
    <property type="match status" value="1"/>
</dbReference>
<name>A0A6P7SP08_9MOLL</name>
<evidence type="ECO:0000313" key="2">
    <source>
        <dbReference type="Proteomes" id="UP000515154"/>
    </source>
</evidence>
<feature type="transmembrane region" description="Helical" evidence="1">
    <location>
        <begin position="425"/>
        <end position="443"/>
    </location>
</feature>
<feature type="transmembrane region" description="Helical" evidence="1">
    <location>
        <begin position="217"/>
        <end position="238"/>
    </location>
</feature>
<feature type="transmembrane region" description="Helical" evidence="1">
    <location>
        <begin position="33"/>
        <end position="55"/>
    </location>
</feature>
<dbReference type="KEGG" id="osn:115215027"/>
<feature type="transmembrane region" description="Helical" evidence="1">
    <location>
        <begin position="155"/>
        <end position="176"/>
    </location>
</feature>
<keyword evidence="1" id="KW-1133">Transmembrane helix</keyword>
<dbReference type="RefSeq" id="XP_029640020.1">
    <property type="nucleotide sequence ID" value="XM_029784160.2"/>
</dbReference>
<organism evidence="2 3">
    <name type="scientific">Octopus sinensis</name>
    <name type="common">East Asian common octopus</name>
    <dbReference type="NCBI Taxonomy" id="2607531"/>
    <lineage>
        <taxon>Eukaryota</taxon>
        <taxon>Metazoa</taxon>
        <taxon>Spiralia</taxon>
        <taxon>Lophotrochozoa</taxon>
        <taxon>Mollusca</taxon>
        <taxon>Cephalopoda</taxon>
        <taxon>Coleoidea</taxon>
        <taxon>Octopodiformes</taxon>
        <taxon>Octopoda</taxon>
        <taxon>Incirrata</taxon>
        <taxon>Octopodidae</taxon>
        <taxon>Octopus</taxon>
    </lineage>
</organism>
<keyword evidence="1" id="KW-0812">Transmembrane</keyword>
<evidence type="ECO:0000256" key="1">
    <source>
        <dbReference type="SAM" id="Phobius"/>
    </source>
</evidence>
<feature type="transmembrane region" description="Helical" evidence="1">
    <location>
        <begin position="7"/>
        <end position="27"/>
    </location>
</feature>
<proteinExistence type="predicted"/>
<feature type="transmembrane region" description="Helical" evidence="1">
    <location>
        <begin position="464"/>
        <end position="482"/>
    </location>
</feature>
<dbReference type="Proteomes" id="UP000515154">
    <property type="component" value="Linkage group LG1"/>
</dbReference>
<dbReference type="PANTHER" id="PTHR16189:SF6">
    <property type="entry name" value="AMINO ACID TRANSPORTER TRANSMEMBRANE DOMAIN-CONTAINING PROTEIN"/>
    <property type="match status" value="1"/>
</dbReference>
<keyword evidence="1" id="KW-0472">Membrane</keyword>
<feature type="transmembrane region" description="Helical" evidence="1">
    <location>
        <begin position="398"/>
        <end position="419"/>
    </location>
</feature>
<reference evidence="3" key="1">
    <citation type="submission" date="2025-08" db="UniProtKB">
        <authorList>
            <consortium name="RefSeq"/>
        </authorList>
    </citation>
    <scope>IDENTIFICATION</scope>
</reference>
<feature type="transmembrane region" description="Helical" evidence="1">
    <location>
        <begin position="335"/>
        <end position="357"/>
    </location>
</feature>